<dbReference type="InterPro" id="IPR050315">
    <property type="entry name" value="FAD-oxidoreductase_2"/>
</dbReference>
<evidence type="ECO:0000256" key="4">
    <source>
        <dbReference type="ARBA" id="ARBA00023002"/>
    </source>
</evidence>
<evidence type="ECO:0000256" key="5">
    <source>
        <dbReference type="SAM" id="MobiDB-lite"/>
    </source>
</evidence>
<dbReference type="PRINTS" id="PR00411">
    <property type="entry name" value="PNDRDTASEI"/>
</dbReference>
<evidence type="ECO:0000256" key="3">
    <source>
        <dbReference type="ARBA" id="ARBA00022827"/>
    </source>
</evidence>
<organism evidence="7 8">
    <name type="scientific">Slackia equolifaciens</name>
    <dbReference type="NCBI Taxonomy" id="498718"/>
    <lineage>
        <taxon>Bacteria</taxon>
        <taxon>Bacillati</taxon>
        <taxon>Actinomycetota</taxon>
        <taxon>Coriobacteriia</taxon>
        <taxon>Eggerthellales</taxon>
        <taxon>Eggerthellaceae</taxon>
        <taxon>Slackia</taxon>
    </lineage>
</organism>
<dbReference type="PROSITE" id="PS51318">
    <property type="entry name" value="TAT"/>
    <property type="match status" value="1"/>
</dbReference>
<feature type="domain" description="FAD-dependent oxidoreductase 2 FAD-binding" evidence="6">
    <location>
        <begin position="85"/>
        <end position="562"/>
    </location>
</feature>
<feature type="region of interest" description="Disordered" evidence="5">
    <location>
        <begin position="33"/>
        <end position="54"/>
    </location>
</feature>
<protein>
    <submittedName>
        <fullName evidence="7">FAD-dependent oxidoreductase</fullName>
    </submittedName>
</protein>
<dbReference type="InterPro" id="IPR006311">
    <property type="entry name" value="TAT_signal"/>
</dbReference>
<reference evidence="7" key="1">
    <citation type="journal article" date="2021" name="PeerJ">
        <title>Extensive microbial diversity within the chicken gut microbiome revealed by metagenomics and culture.</title>
        <authorList>
            <person name="Gilroy R."/>
            <person name="Ravi A."/>
            <person name="Getino M."/>
            <person name="Pursley I."/>
            <person name="Horton D.L."/>
            <person name="Alikhan N.F."/>
            <person name="Baker D."/>
            <person name="Gharbi K."/>
            <person name="Hall N."/>
            <person name="Watson M."/>
            <person name="Adriaenssens E.M."/>
            <person name="Foster-Nyarko E."/>
            <person name="Jarju S."/>
            <person name="Secka A."/>
            <person name="Antonio M."/>
            <person name="Oren A."/>
            <person name="Chaudhuri R.R."/>
            <person name="La Ragione R."/>
            <person name="Hildebrand F."/>
            <person name="Pallen M.J."/>
        </authorList>
    </citation>
    <scope>NUCLEOTIDE SEQUENCE</scope>
    <source>
        <strain evidence="7">ChiGjej6B6-11269</strain>
    </source>
</reference>
<dbReference type="SUPFAM" id="SSF56425">
    <property type="entry name" value="Succinate dehydrogenase/fumarate reductase flavoprotein, catalytic domain"/>
    <property type="match status" value="1"/>
</dbReference>
<dbReference type="NCBIfam" id="TIGR01409">
    <property type="entry name" value="TAT_signal_seq"/>
    <property type="match status" value="1"/>
</dbReference>
<dbReference type="Gene3D" id="3.50.50.60">
    <property type="entry name" value="FAD/NAD(P)-binding domain"/>
    <property type="match status" value="1"/>
</dbReference>
<dbReference type="GO" id="GO:0033765">
    <property type="term" value="F:steroid dehydrogenase activity, acting on the CH-CH group of donors"/>
    <property type="evidence" value="ECO:0007669"/>
    <property type="project" value="UniProtKB-ARBA"/>
</dbReference>
<dbReference type="Pfam" id="PF00890">
    <property type="entry name" value="FAD_binding_2"/>
    <property type="match status" value="1"/>
</dbReference>
<proteinExistence type="predicted"/>
<evidence type="ECO:0000259" key="6">
    <source>
        <dbReference type="Pfam" id="PF00890"/>
    </source>
</evidence>
<name>A0A9D3A1P6_9ACTN</name>
<dbReference type="SUPFAM" id="SSF51905">
    <property type="entry name" value="FAD/NAD(P)-binding domain"/>
    <property type="match status" value="1"/>
</dbReference>
<keyword evidence="4" id="KW-0560">Oxidoreductase</keyword>
<sequence length="590" mass="63918">MEEIKVNRRNFLKGAGVLAAGAAAAAALGGCSPSSSSSEGASTSEGAASASGEYNTAATMERQWSFMVPPEPISDDQIAETIEADVVVVGAGTSGLMTACSAAEEGLNVVVATASTLPVSRGGSNNAVYCKAFEDQGYERVPLSQYTKEIFCQTHKVDYRKWMLHYNNSETAMNWVIDLMEKAGYGITIEIGTPDEEDSLYLQRTAAVGWDLNGKEPPAGFEGMEIVTGKMQPLLVVELARHLTEDLGGQIYYKNIAEQLIREDDNTGRVTAVICKREDDTYAKYVGSKAVVLATGDFSADRDMMACFCPDTAKYVMDEVYDSEPNYDQGFQYGGIYKGQGQKMGLWVGAAWQKTFPNCTMGAFWGPGPRNLYTNHLGLLVDREGQRYMNEDAIGPLASEQIAMLPGEQAFAIWDADYAKYEAVSGDWTNDSMMSGDEAAAAALETWKKTAESGSSAYVMADTLEEAIELAGLPAETIDTVNRYNELAEAGEDADFHKDPKHLHPIKTAPFFIEANPSFGFLTVMGGLNTNIHMQVCDADDQAIPGLYNVGTMVGDMFSGTYTFMVEGANYGMTCITFGYLTGKYIAENE</sequence>
<evidence type="ECO:0000256" key="1">
    <source>
        <dbReference type="ARBA" id="ARBA00001974"/>
    </source>
</evidence>
<comment type="cofactor">
    <cofactor evidence="1">
        <name>FAD</name>
        <dbReference type="ChEBI" id="CHEBI:57692"/>
    </cofactor>
</comment>
<feature type="compositionally biased region" description="Low complexity" evidence="5">
    <location>
        <begin position="33"/>
        <end position="52"/>
    </location>
</feature>
<dbReference type="PROSITE" id="PS51257">
    <property type="entry name" value="PROKAR_LIPOPROTEIN"/>
    <property type="match status" value="1"/>
</dbReference>
<gene>
    <name evidence="7" type="ORF">K8U77_06025</name>
</gene>
<comment type="caution">
    <text evidence="7">The sequence shown here is derived from an EMBL/GenBank/DDBJ whole genome shotgun (WGS) entry which is preliminary data.</text>
</comment>
<evidence type="ECO:0000313" key="7">
    <source>
        <dbReference type="EMBL" id="HJF65655.1"/>
    </source>
</evidence>
<dbReference type="Proteomes" id="UP000786989">
    <property type="component" value="Unassembled WGS sequence"/>
</dbReference>
<keyword evidence="3" id="KW-0274">FAD</keyword>
<dbReference type="Gene3D" id="3.90.700.10">
    <property type="entry name" value="Succinate dehydrogenase/fumarate reductase flavoprotein, catalytic domain"/>
    <property type="match status" value="1"/>
</dbReference>
<dbReference type="InterPro" id="IPR027477">
    <property type="entry name" value="Succ_DH/fumarate_Rdtase_cat_sf"/>
</dbReference>
<dbReference type="PANTHER" id="PTHR43400">
    <property type="entry name" value="FUMARATE REDUCTASE"/>
    <property type="match status" value="1"/>
</dbReference>
<accession>A0A9D3A1P6</accession>
<dbReference type="PANTHER" id="PTHR43400:SF7">
    <property type="entry name" value="FAD-DEPENDENT OXIDOREDUCTASE 2 FAD BINDING DOMAIN-CONTAINING PROTEIN"/>
    <property type="match status" value="1"/>
</dbReference>
<dbReference type="EMBL" id="DYWI01000113">
    <property type="protein sequence ID" value="HJF65655.1"/>
    <property type="molecule type" value="Genomic_DNA"/>
</dbReference>
<dbReference type="InterPro" id="IPR003953">
    <property type="entry name" value="FAD-dep_OxRdtase_2_FAD-bd"/>
</dbReference>
<evidence type="ECO:0000313" key="8">
    <source>
        <dbReference type="Proteomes" id="UP000786989"/>
    </source>
</evidence>
<evidence type="ECO:0000256" key="2">
    <source>
        <dbReference type="ARBA" id="ARBA00022630"/>
    </source>
</evidence>
<dbReference type="InterPro" id="IPR036188">
    <property type="entry name" value="FAD/NAD-bd_sf"/>
</dbReference>
<dbReference type="AlphaFoldDB" id="A0A9D3A1P6"/>
<reference evidence="7" key="2">
    <citation type="submission" date="2021-09" db="EMBL/GenBank/DDBJ databases">
        <authorList>
            <person name="Gilroy R."/>
        </authorList>
    </citation>
    <scope>NUCLEOTIDE SEQUENCE</scope>
    <source>
        <strain evidence="7">ChiGjej6B6-11269</strain>
    </source>
</reference>
<keyword evidence="2" id="KW-0285">Flavoprotein</keyword>
<dbReference type="InterPro" id="IPR019546">
    <property type="entry name" value="TAT_signal_bac_arc"/>
</dbReference>